<keyword evidence="2" id="KW-1185">Reference proteome</keyword>
<evidence type="ECO:0000313" key="2">
    <source>
        <dbReference type="Proteomes" id="UP001652741"/>
    </source>
</evidence>
<feature type="compositionally biased region" description="Low complexity" evidence="1">
    <location>
        <begin position="73"/>
        <end position="83"/>
    </location>
</feature>
<sequence>MKEMRQQQVKERFKRRGPMARGKMQPQSGGRLGPQKGVSKPHSNMVTKEGSAKTQSAPSGQGRKDGVPPPQPQAKAQTQQQKQGRQYSGFQTTSVLEHVELEDGKKRRKVLSQPSHHGPKIRARDKGKPAQPKKPRIGSSRRERPGATSLEKPTQRTKGAKRRFRSREDDRFDNLVEQYKRKLMGGNKTATIKKNKWFNS</sequence>
<dbReference type="Proteomes" id="UP001652741">
    <property type="component" value="Chromosome ssa10"/>
</dbReference>
<dbReference type="Proteomes" id="UP001652741">
    <property type="component" value="Chromosome ssa17"/>
</dbReference>
<dbReference type="RefSeq" id="XP_045554696.1">
    <property type="nucleotide sequence ID" value="XM_045698740.1"/>
</dbReference>
<protein>
    <submittedName>
        <fullName evidence="3 4">RNA-binding protein 28-like</fullName>
    </submittedName>
</protein>
<gene>
    <name evidence="4" type="primary">LOC123728142</name>
    <name evidence="3" type="synonym">LOC123723903</name>
</gene>
<name>A0ABM3D7B4_SALSA</name>
<evidence type="ECO:0000313" key="3">
    <source>
        <dbReference type="RefSeq" id="XP_045544192.1"/>
    </source>
</evidence>
<feature type="compositionally biased region" description="Polar residues" evidence="1">
    <location>
        <begin position="84"/>
        <end position="95"/>
    </location>
</feature>
<organism evidence="2 4">
    <name type="scientific">Salmo salar</name>
    <name type="common">Atlantic salmon</name>
    <dbReference type="NCBI Taxonomy" id="8030"/>
    <lineage>
        <taxon>Eukaryota</taxon>
        <taxon>Metazoa</taxon>
        <taxon>Chordata</taxon>
        <taxon>Craniata</taxon>
        <taxon>Vertebrata</taxon>
        <taxon>Euteleostomi</taxon>
        <taxon>Actinopterygii</taxon>
        <taxon>Neopterygii</taxon>
        <taxon>Teleostei</taxon>
        <taxon>Protacanthopterygii</taxon>
        <taxon>Salmoniformes</taxon>
        <taxon>Salmonidae</taxon>
        <taxon>Salmoninae</taxon>
        <taxon>Salmo</taxon>
    </lineage>
</organism>
<accession>A0ABM3D7B4</accession>
<dbReference type="RefSeq" id="XP_045544192.1">
    <property type="nucleotide sequence ID" value="XM_045688236.1"/>
</dbReference>
<evidence type="ECO:0000256" key="1">
    <source>
        <dbReference type="SAM" id="MobiDB-lite"/>
    </source>
</evidence>
<feature type="region of interest" description="Disordered" evidence="1">
    <location>
        <begin position="1"/>
        <end position="170"/>
    </location>
</feature>
<dbReference type="GeneID" id="123728142"/>
<feature type="compositionally biased region" description="Polar residues" evidence="1">
    <location>
        <begin position="41"/>
        <end position="59"/>
    </location>
</feature>
<feature type="compositionally biased region" description="Basic and acidic residues" evidence="1">
    <location>
        <begin position="1"/>
        <end position="11"/>
    </location>
</feature>
<reference evidence="3 4" key="1">
    <citation type="submission" date="2025-05" db="UniProtKB">
        <authorList>
            <consortium name="RefSeq"/>
        </authorList>
    </citation>
    <scope>IDENTIFICATION</scope>
</reference>
<evidence type="ECO:0000313" key="4">
    <source>
        <dbReference type="RefSeq" id="XP_045554696.1"/>
    </source>
</evidence>
<proteinExistence type="predicted"/>